<protein>
    <submittedName>
        <fullName evidence="1">Uncharacterized protein</fullName>
    </submittedName>
</protein>
<organism evidence="1 2">
    <name type="scientific">Streptomyces acidiscabies</name>
    <dbReference type="NCBI Taxonomy" id="42234"/>
    <lineage>
        <taxon>Bacteria</taxon>
        <taxon>Bacillati</taxon>
        <taxon>Actinomycetota</taxon>
        <taxon>Actinomycetes</taxon>
        <taxon>Kitasatosporales</taxon>
        <taxon>Streptomycetaceae</taxon>
        <taxon>Streptomyces</taxon>
    </lineage>
</organism>
<sequence>MVSDVWPPATLPGLHIDLGDYHHYRRVWLRLPVARFTCRHGCHHVAVGAYDVAAFTADITTTHAEICPGPTTP</sequence>
<accession>A0ABU4M8F5</accession>
<reference evidence="1 2" key="1">
    <citation type="journal article" date="2023" name="Microb. Genom.">
        <title>Mesoterricola silvestris gen. nov., sp. nov., Mesoterricola sediminis sp. nov., Geothrix oryzae sp. nov., Geothrix edaphica sp. nov., Geothrix rubra sp. nov., and Geothrix limicola sp. nov., six novel members of Acidobacteriota isolated from soils.</title>
        <authorList>
            <person name="Weisberg A.J."/>
            <person name="Pearce E."/>
            <person name="Kramer C.G."/>
            <person name="Chang J.H."/>
            <person name="Clarke C.R."/>
        </authorList>
    </citation>
    <scope>NUCLEOTIDE SEQUENCE [LARGE SCALE GENOMIC DNA]</scope>
    <source>
        <strain evidence="1 2">NB05-1H</strain>
    </source>
</reference>
<comment type="caution">
    <text evidence="1">The sequence shown here is derived from an EMBL/GenBank/DDBJ whole genome shotgun (WGS) entry which is preliminary data.</text>
</comment>
<dbReference type="RefSeq" id="WP_319167150.1">
    <property type="nucleotide sequence ID" value="NZ_JARAWP010000031.1"/>
</dbReference>
<keyword evidence="2" id="KW-1185">Reference proteome</keyword>
<evidence type="ECO:0000313" key="1">
    <source>
        <dbReference type="EMBL" id="MDX3024047.1"/>
    </source>
</evidence>
<proteinExistence type="predicted"/>
<dbReference type="Proteomes" id="UP001272987">
    <property type="component" value="Unassembled WGS sequence"/>
</dbReference>
<name>A0ABU4M8F5_9ACTN</name>
<evidence type="ECO:0000313" key="2">
    <source>
        <dbReference type="Proteomes" id="UP001272987"/>
    </source>
</evidence>
<gene>
    <name evidence="1" type="ORF">PV666_40185</name>
</gene>
<dbReference type="EMBL" id="JARAWP010000031">
    <property type="protein sequence ID" value="MDX3024047.1"/>
    <property type="molecule type" value="Genomic_DNA"/>
</dbReference>